<dbReference type="AlphaFoldDB" id="A0A447KS45"/>
<accession>A0A447KS45</accession>
<proteinExistence type="predicted"/>
<dbReference type="KEGG" id="sof:NCTC11214_02621"/>
<protein>
    <submittedName>
        <fullName evidence="2">Copper efflux oxidase</fullName>
    </submittedName>
</protein>
<dbReference type="Proteomes" id="UP000281391">
    <property type="component" value="Chromosome"/>
</dbReference>
<gene>
    <name evidence="2" type="primary">cueO_2</name>
    <name evidence="2" type="ORF">NCTC11214_02621</name>
</gene>
<dbReference type="InterPro" id="IPR008972">
    <property type="entry name" value="Cupredoxin"/>
</dbReference>
<evidence type="ECO:0000313" key="2">
    <source>
        <dbReference type="EMBL" id="VDZ57958.1"/>
    </source>
</evidence>
<sequence length="134" mass="14798">MTLAPFDQPLPVLRIQPSLGQGVKSMPDSLVKLPALPAVSGIQERWLQLMMDPKLDMLGMQALMDRYGHQAMAGMSMDHGAMPGMDHGAMPGMDHGAMKGHGSRHDEGHGSRCNERHGSWRESVRFQPGQQDQW</sequence>
<feature type="compositionally biased region" description="Basic and acidic residues" evidence="1">
    <location>
        <begin position="103"/>
        <end position="124"/>
    </location>
</feature>
<dbReference type="EMBL" id="LR134117">
    <property type="protein sequence ID" value="VDZ57958.1"/>
    <property type="molecule type" value="Genomic_DNA"/>
</dbReference>
<name>A0A447KS45_SEROD</name>
<dbReference type="Gene3D" id="2.60.40.420">
    <property type="entry name" value="Cupredoxins - blue copper proteins"/>
    <property type="match status" value="1"/>
</dbReference>
<evidence type="ECO:0000313" key="3">
    <source>
        <dbReference type="Proteomes" id="UP000281391"/>
    </source>
</evidence>
<evidence type="ECO:0000256" key="1">
    <source>
        <dbReference type="SAM" id="MobiDB-lite"/>
    </source>
</evidence>
<feature type="region of interest" description="Disordered" evidence="1">
    <location>
        <begin position="89"/>
        <end position="134"/>
    </location>
</feature>
<organism evidence="2 3">
    <name type="scientific">Serratia odorifera</name>
    <dbReference type="NCBI Taxonomy" id="618"/>
    <lineage>
        <taxon>Bacteria</taxon>
        <taxon>Pseudomonadati</taxon>
        <taxon>Pseudomonadota</taxon>
        <taxon>Gammaproteobacteria</taxon>
        <taxon>Enterobacterales</taxon>
        <taxon>Yersiniaceae</taxon>
        <taxon>Serratia</taxon>
    </lineage>
</organism>
<reference evidence="2 3" key="1">
    <citation type="submission" date="2018-12" db="EMBL/GenBank/DDBJ databases">
        <authorList>
            <consortium name="Pathogen Informatics"/>
        </authorList>
    </citation>
    <scope>NUCLEOTIDE SEQUENCE [LARGE SCALE GENOMIC DNA]</scope>
    <source>
        <strain evidence="2 3">NCTC11214</strain>
    </source>
</reference>